<proteinExistence type="predicted"/>
<dbReference type="PANTHER" id="PTHR45749:SF35">
    <property type="entry name" value="AC-LIKE TRANSPOSASE-RELATED"/>
    <property type="match status" value="1"/>
</dbReference>
<dbReference type="GO" id="GO:0046983">
    <property type="term" value="F:protein dimerization activity"/>
    <property type="evidence" value="ECO:0007669"/>
    <property type="project" value="InterPro"/>
</dbReference>
<evidence type="ECO:0000313" key="4">
    <source>
        <dbReference type="Proteomes" id="UP000235145"/>
    </source>
</evidence>
<reference evidence="3 4" key="1">
    <citation type="journal article" date="2017" name="Nat. Commun.">
        <title>Genome assembly with in vitro proximity ligation data and whole-genome triplication in lettuce.</title>
        <authorList>
            <person name="Reyes-Chin-Wo S."/>
            <person name="Wang Z."/>
            <person name="Yang X."/>
            <person name="Kozik A."/>
            <person name="Arikit S."/>
            <person name="Song C."/>
            <person name="Xia L."/>
            <person name="Froenicke L."/>
            <person name="Lavelle D.O."/>
            <person name="Truco M.J."/>
            <person name="Xia R."/>
            <person name="Zhu S."/>
            <person name="Xu C."/>
            <person name="Xu H."/>
            <person name="Xu X."/>
            <person name="Cox K."/>
            <person name="Korf I."/>
            <person name="Meyers B.C."/>
            <person name="Michelmore R.W."/>
        </authorList>
    </citation>
    <scope>NUCLEOTIDE SEQUENCE [LARGE SCALE GENOMIC DNA]</scope>
    <source>
        <strain evidence="4">cv. Salinas</strain>
        <tissue evidence="3">Seedlings</tissue>
    </source>
</reference>
<comment type="caution">
    <text evidence="3">The sequence shown here is derived from an EMBL/GenBank/DDBJ whole genome shotgun (WGS) entry which is preliminary data.</text>
</comment>
<evidence type="ECO:0000259" key="2">
    <source>
        <dbReference type="Pfam" id="PF05699"/>
    </source>
</evidence>
<feature type="domain" description="HAT C-terminal dimerisation" evidence="2">
    <location>
        <begin position="533"/>
        <end position="610"/>
    </location>
</feature>
<keyword evidence="4" id="KW-1185">Reference proteome</keyword>
<sequence length="637" mass="74968">MLKVENNELVLMKSKQPSGYQKHKKRKLDEEKRKVDVGALDKFIHRQPVEEHIEEHVEEHIEEHVEEHIEDQEHIEVKETEKHEPVKEIVDIYDPRRWEKLNSDEIKILVEKGPKRDNSIMYGPYDKFGRRFSAVFRKGISKGKLDGEGYADWHHVTTRVKEHEISLDHLTNRNKWFDMRKRLNLNFKKERDYWKQVLLRITAVVKFLAKHNLAFRGSNEKLYKKGNGNFLGVNEMLEEFDPVIKEHVRRITSEGLHVHYLGHLIQNELISLLAEEIKKELIKKIKEAKYYSIILDCTPDSSHQEQMTIIVSVKAIKLQLVDVREALLQVGEKDNDAAIASEATSLAEKELSDFEFLVSTVVWYEVLNRVNIVSKKLQSKDMHLDNAITEINKLIGYFKDYRETGFSKAIVEAKEIDIEMGIDPIFPQRRLIERKKRFDESSSSEEVSFTPEENFRVNYFLYIVDQAISSLETRFEQFKEYDKVFGFLFPHNLRGIEDKDLNLYCYRLEKTLKFEERSDIDAEELYTELKLFETLETNEFSNPIDVLKFLKELDYFPNASIAYRILLTILVTVASTERSFSKLKFVKSYLHSTMTQERLSGLTMISIENEILESIDYKELINQFAIKNARRASRIVG</sequence>
<accession>A0A9R1WUF9</accession>
<gene>
    <name evidence="3" type="ORF">LSAT_V11C900482430</name>
</gene>
<dbReference type="Pfam" id="PF05699">
    <property type="entry name" value="Dimer_Tnp_hAT"/>
    <property type="match status" value="1"/>
</dbReference>
<evidence type="ECO:0000313" key="3">
    <source>
        <dbReference type="EMBL" id="KAJ0186017.1"/>
    </source>
</evidence>
<organism evidence="3 4">
    <name type="scientific">Lactuca sativa</name>
    <name type="common">Garden lettuce</name>
    <dbReference type="NCBI Taxonomy" id="4236"/>
    <lineage>
        <taxon>Eukaryota</taxon>
        <taxon>Viridiplantae</taxon>
        <taxon>Streptophyta</taxon>
        <taxon>Embryophyta</taxon>
        <taxon>Tracheophyta</taxon>
        <taxon>Spermatophyta</taxon>
        <taxon>Magnoliopsida</taxon>
        <taxon>eudicotyledons</taxon>
        <taxon>Gunneridae</taxon>
        <taxon>Pentapetalae</taxon>
        <taxon>asterids</taxon>
        <taxon>campanulids</taxon>
        <taxon>Asterales</taxon>
        <taxon>Asteraceae</taxon>
        <taxon>Cichorioideae</taxon>
        <taxon>Cichorieae</taxon>
        <taxon>Lactucinae</taxon>
        <taxon>Lactuca</taxon>
    </lineage>
</organism>
<evidence type="ECO:0000256" key="1">
    <source>
        <dbReference type="SAM" id="MobiDB-lite"/>
    </source>
</evidence>
<dbReference type="AlphaFoldDB" id="A0A9R1WUF9"/>
<feature type="region of interest" description="Disordered" evidence="1">
    <location>
        <begin position="1"/>
        <end position="31"/>
    </location>
</feature>
<dbReference type="PANTHER" id="PTHR45749">
    <property type="match status" value="1"/>
</dbReference>
<dbReference type="Proteomes" id="UP000235145">
    <property type="component" value="Unassembled WGS sequence"/>
</dbReference>
<dbReference type="SUPFAM" id="SSF53098">
    <property type="entry name" value="Ribonuclease H-like"/>
    <property type="match status" value="1"/>
</dbReference>
<protein>
    <recommendedName>
        <fullName evidence="2">HAT C-terminal dimerisation domain-containing protein</fullName>
    </recommendedName>
</protein>
<dbReference type="EMBL" id="NBSK02000009">
    <property type="protein sequence ID" value="KAJ0186017.1"/>
    <property type="molecule type" value="Genomic_DNA"/>
</dbReference>
<dbReference type="InterPro" id="IPR012337">
    <property type="entry name" value="RNaseH-like_sf"/>
</dbReference>
<name>A0A9R1WUF9_LACSA</name>
<dbReference type="InterPro" id="IPR008906">
    <property type="entry name" value="HATC_C_dom"/>
</dbReference>